<organism evidence="4 5">
    <name type="scientific">Chrysochromulina tobinii</name>
    <dbReference type="NCBI Taxonomy" id="1460289"/>
    <lineage>
        <taxon>Eukaryota</taxon>
        <taxon>Haptista</taxon>
        <taxon>Haptophyta</taxon>
        <taxon>Prymnesiophyceae</taxon>
        <taxon>Prymnesiales</taxon>
        <taxon>Chrysochromulinaceae</taxon>
        <taxon>Chrysochromulina</taxon>
    </lineage>
</organism>
<accession>A0A0M0JGK7</accession>
<evidence type="ECO:0000256" key="2">
    <source>
        <dbReference type="PROSITE-ProRule" id="PRU00087"/>
    </source>
</evidence>
<dbReference type="SMART" id="SM00557">
    <property type="entry name" value="IG_FLMN"/>
    <property type="match status" value="4"/>
</dbReference>
<dbReference type="InterPro" id="IPR014756">
    <property type="entry name" value="Ig_E-set"/>
</dbReference>
<feature type="region of interest" description="Disordered" evidence="3">
    <location>
        <begin position="45"/>
        <end position="67"/>
    </location>
</feature>
<dbReference type="OrthoDB" id="5334309at2759"/>
<feature type="compositionally biased region" description="Low complexity" evidence="3">
    <location>
        <begin position="167"/>
        <end position="182"/>
    </location>
</feature>
<evidence type="ECO:0000256" key="3">
    <source>
        <dbReference type="SAM" id="MobiDB-lite"/>
    </source>
</evidence>
<dbReference type="InterPro" id="IPR017868">
    <property type="entry name" value="Filamin/ABP280_repeat-like"/>
</dbReference>
<dbReference type="InterPro" id="IPR001298">
    <property type="entry name" value="Filamin/ABP280_rpt"/>
</dbReference>
<keyword evidence="1" id="KW-0677">Repeat</keyword>
<evidence type="ECO:0000313" key="5">
    <source>
        <dbReference type="Proteomes" id="UP000037460"/>
    </source>
</evidence>
<dbReference type="Pfam" id="PF00630">
    <property type="entry name" value="Filamin"/>
    <property type="match status" value="6"/>
</dbReference>
<keyword evidence="5" id="KW-1185">Reference proteome</keyword>
<dbReference type="PANTHER" id="PTHR38537:SF8">
    <property type="entry name" value="FILAMIN-A"/>
    <property type="match status" value="1"/>
</dbReference>
<dbReference type="Proteomes" id="UP000037460">
    <property type="component" value="Unassembled WGS sequence"/>
</dbReference>
<dbReference type="InterPro" id="IPR044801">
    <property type="entry name" value="Filamin"/>
</dbReference>
<gene>
    <name evidence="4" type="ORF">Ctob_002133</name>
</gene>
<reference evidence="5" key="1">
    <citation type="journal article" date="2015" name="PLoS Genet.">
        <title>Genome Sequence and Transcriptome Analyses of Chrysochromulina tobin: Metabolic Tools for Enhanced Algal Fitness in the Prominent Order Prymnesiales (Haptophyceae).</title>
        <authorList>
            <person name="Hovde B.T."/>
            <person name="Deodato C.R."/>
            <person name="Hunsperger H.M."/>
            <person name="Ryken S.A."/>
            <person name="Yost W."/>
            <person name="Jha R.K."/>
            <person name="Patterson J."/>
            <person name="Monnat R.J. Jr."/>
            <person name="Barlow S.B."/>
            <person name="Starkenburg S.R."/>
            <person name="Cattolico R.A."/>
        </authorList>
    </citation>
    <scope>NUCLEOTIDE SEQUENCE</scope>
    <source>
        <strain evidence="5">CCMP291</strain>
    </source>
</reference>
<feature type="repeat" description="Filamin" evidence="2">
    <location>
        <begin position="891"/>
        <end position="944"/>
    </location>
</feature>
<protein>
    <submittedName>
        <fullName evidence="4">Gelation factor</fullName>
    </submittedName>
</protein>
<feature type="repeat" description="Filamin" evidence="2">
    <location>
        <begin position="275"/>
        <end position="391"/>
    </location>
</feature>
<feature type="compositionally biased region" description="Polar residues" evidence="3">
    <location>
        <begin position="201"/>
        <end position="213"/>
    </location>
</feature>
<dbReference type="PROSITE" id="PS50194">
    <property type="entry name" value="FILAMIN_REPEAT"/>
    <property type="match status" value="6"/>
</dbReference>
<feature type="repeat" description="Filamin" evidence="2">
    <location>
        <begin position="165"/>
        <end position="273"/>
    </location>
</feature>
<feature type="repeat" description="Filamin" evidence="2">
    <location>
        <begin position="392"/>
        <end position="521"/>
    </location>
</feature>
<dbReference type="InterPro" id="IPR013783">
    <property type="entry name" value="Ig-like_fold"/>
</dbReference>
<dbReference type="Gene3D" id="2.60.40.10">
    <property type="entry name" value="Immunoglobulins"/>
    <property type="match status" value="9"/>
</dbReference>
<evidence type="ECO:0000256" key="1">
    <source>
        <dbReference type="ARBA" id="ARBA00022737"/>
    </source>
</evidence>
<dbReference type="SUPFAM" id="SSF81296">
    <property type="entry name" value="E set domains"/>
    <property type="match status" value="8"/>
</dbReference>
<feature type="region of interest" description="Disordered" evidence="3">
    <location>
        <begin position="167"/>
        <end position="186"/>
    </location>
</feature>
<feature type="region of interest" description="Disordered" evidence="3">
    <location>
        <begin position="516"/>
        <end position="536"/>
    </location>
</feature>
<feature type="region of interest" description="Disordered" evidence="3">
    <location>
        <begin position="201"/>
        <end position="220"/>
    </location>
</feature>
<sequence>MASSRNCPPGKIADLSAVLKSEQGLLQQRSRFTVVLRDSYGTRLRKGGDKVRASSRGPGPLRPSVADEGDGSYTVTYLATVSGTYALSLSVNAAPLVGSPLEIAVEPSVAHAPSCLADGSGLRLAVAGEPTSFFVRAHDEFGRPKIMGGERFDAMARYVGGLLPTPSSPAKAALSSSPQLSPRDAERRAYLVSSSPLGEANGTLSRSAATSVPPTAKSPGVVTRNEYELPILMSDLGNGSYEGRYTVRYTGQYELRVERDGVPIGGSPFALRVVSGPSDPASCTLSGEGVRVAEAGVPSSFQLLARDRFGNARRAQPLVKTNGMASEDAFDATLVPLRLEHPSAPIKCRVVPTPDGDAYEVQYTACAAGEYEVRVGLRGDYLSSRPTLTILPTKTSAAASTAEGEGLLSAVAGSRATFTIVARDRFGNARDCEEDIFEVAIRLAGRPAGEGADSADAEDDFGHAGWERAYGEDAGAIVGEVYRQADGTAAAVLVPRTSGLGCVDVTLGGEHIRGSPFSTRVSGGPPTASASSVSGTGARTAVAGELTAFVVHARDSFGNHTAQGEPPTVRVWPGADADVRRPAHVTAPDGALTMSDNGAWSPARSPLAGSPVGVHERLPPVSAAVVPVGEGKYSASYTVETAGEYLLETALVRFEACDKRGNRCTEGGEPFEVHLTVDPTAGIELPAIAEAAEEAAAAADALAADADGGAAGTDAEAVAAGVLPDVNPAVTARRRQQQVPPTPTLLDELSGMYTLGYGWSRAGALKLTIKLHGLHIGGSPLGLAVLPDEPHAAHCVPYGLHLKTSATDTPLRIGVLLRDRFGNPCEQSPHGVALVLRGPAEVHGELEHVRRGAEEEVTAVAAVTIAGRYWAHLSLHGHPIGGSPYLITVRPSAASAAASSIWGDGLHTAMAGVPAYFAVQLKDALGNATADGVEELTARVTTPSVGARIALPAAPSADDEATGALAGDGSGGDAAGAGLVHALVGVEAAFVVTAFDAFGNRKHSGGDRFQARLIGDADGKPVSRCELIDCEDGTYLSLFTPDAAAAGKSARLHVTIGDVPIQGSPFAVTIRAA</sequence>
<dbReference type="GO" id="GO:0051015">
    <property type="term" value="F:actin filament binding"/>
    <property type="evidence" value="ECO:0007669"/>
    <property type="project" value="InterPro"/>
</dbReference>
<feature type="repeat" description="Filamin" evidence="2">
    <location>
        <begin position="964"/>
        <end position="1070"/>
    </location>
</feature>
<dbReference type="AlphaFoldDB" id="A0A0M0JGK7"/>
<evidence type="ECO:0000313" key="4">
    <source>
        <dbReference type="EMBL" id="KOO25457.1"/>
    </source>
</evidence>
<comment type="caution">
    <text evidence="4">The sequence shown here is derived from an EMBL/GenBank/DDBJ whole genome shotgun (WGS) entry which is preliminary data.</text>
</comment>
<dbReference type="PANTHER" id="PTHR38537">
    <property type="entry name" value="JITTERBUG, ISOFORM N"/>
    <property type="match status" value="1"/>
</dbReference>
<name>A0A0M0JGK7_9EUKA</name>
<feature type="repeat" description="Filamin" evidence="2">
    <location>
        <begin position="4"/>
        <end position="105"/>
    </location>
</feature>
<dbReference type="EMBL" id="JWZX01002972">
    <property type="protein sequence ID" value="KOO25457.1"/>
    <property type="molecule type" value="Genomic_DNA"/>
</dbReference>
<proteinExistence type="predicted"/>
<dbReference type="GO" id="GO:0030036">
    <property type="term" value="P:actin cytoskeleton organization"/>
    <property type="evidence" value="ECO:0007669"/>
    <property type="project" value="InterPro"/>
</dbReference>
<feature type="compositionally biased region" description="Low complexity" evidence="3">
    <location>
        <begin position="521"/>
        <end position="536"/>
    </location>
</feature>